<gene>
    <name evidence="1" type="primary">TY3B-G_35</name>
    <name evidence="1" type="ORF">CK203_002363</name>
</gene>
<dbReference type="AlphaFoldDB" id="A0A438KJ90"/>
<evidence type="ECO:0000313" key="2">
    <source>
        <dbReference type="Proteomes" id="UP000288805"/>
    </source>
</evidence>
<dbReference type="InterPro" id="IPR043502">
    <property type="entry name" value="DNA/RNA_pol_sf"/>
</dbReference>
<accession>A0A438KJ90</accession>
<dbReference type="PANTHER" id="PTHR24559:SF436">
    <property type="entry name" value="RNA-DIRECTED DNA POLYMERASE HOMOLOG"/>
    <property type="match status" value="1"/>
</dbReference>
<protein>
    <submittedName>
        <fullName evidence="1">Transposon Ty3-G Gag-Pol polyprotein</fullName>
    </submittedName>
</protein>
<name>A0A438KJ90_VITVI</name>
<reference evidence="1 2" key="1">
    <citation type="journal article" date="2018" name="PLoS Genet.">
        <title>Population sequencing reveals clonal diversity and ancestral inbreeding in the grapevine cultivar Chardonnay.</title>
        <authorList>
            <person name="Roach M.J."/>
            <person name="Johnson D.L."/>
            <person name="Bohlmann J."/>
            <person name="van Vuuren H.J."/>
            <person name="Jones S.J."/>
            <person name="Pretorius I.S."/>
            <person name="Schmidt S.A."/>
            <person name="Borneman A.R."/>
        </authorList>
    </citation>
    <scope>NUCLEOTIDE SEQUENCE [LARGE SCALE GENOMIC DNA]</scope>
    <source>
        <strain evidence="2">cv. Chardonnay</strain>
        <tissue evidence="1">Leaf</tissue>
    </source>
</reference>
<dbReference type="Gene3D" id="3.30.70.270">
    <property type="match status" value="2"/>
</dbReference>
<dbReference type="Gene3D" id="3.10.10.10">
    <property type="entry name" value="HIV Type 1 Reverse Transcriptase, subunit A, domain 1"/>
    <property type="match status" value="1"/>
</dbReference>
<comment type="caution">
    <text evidence="1">The sequence shown here is derived from an EMBL/GenBank/DDBJ whole genome shotgun (WGS) entry which is preliminary data.</text>
</comment>
<dbReference type="EMBL" id="QGNW01000005">
    <property type="protein sequence ID" value="RVX21263.1"/>
    <property type="molecule type" value="Genomic_DNA"/>
</dbReference>
<evidence type="ECO:0000313" key="1">
    <source>
        <dbReference type="EMBL" id="RVX21263.1"/>
    </source>
</evidence>
<dbReference type="Proteomes" id="UP000288805">
    <property type="component" value="Unassembled WGS sequence"/>
</dbReference>
<sequence>MCHFRQCSVSLAAQQPQHFDSKYVAQRSDTMPPKLPKMLLPRQLIDHRIELLSGAKPPAQVPCWMTPLELVELRKKLNELLDAGLIQPLTAPCGALVLFQKKQDETLHMSVDYQALNKVTIKNKHSMPLVVDLFDRLSKATYFTKLDLHFGYRQILDDHVIHLGKVLQRLRQHQQYVKKEKCEFA</sequence>
<dbReference type="SUPFAM" id="SSF56672">
    <property type="entry name" value="DNA/RNA polymerases"/>
    <property type="match status" value="1"/>
</dbReference>
<dbReference type="InterPro" id="IPR043128">
    <property type="entry name" value="Rev_trsase/Diguanyl_cyclase"/>
</dbReference>
<proteinExistence type="predicted"/>
<organism evidence="1 2">
    <name type="scientific">Vitis vinifera</name>
    <name type="common">Grape</name>
    <dbReference type="NCBI Taxonomy" id="29760"/>
    <lineage>
        <taxon>Eukaryota</taxon>
        <taxon>Viridiplantae</taxon>
        <taxon>Streptophyta</taxon>
        <taxon>Embryophyta</taxon>
        <taxon>Tracheophyta</taxon>
        <taxon>Spermatophyta</taxon>
        <taxon>Magnoliopsida</taxon>
        <taxon>eudicotyledons</taxon>
        <taxon>Gunneridae</taxon>
        <taxon>Pentapetalae</taxon>
        <taxon>rosids</taxon>
        <taxon>Vitales</taxon>
        <taxon>Vitaceae</taxon>
        <taxon>Viteae</taxon>
        <taxon>Vitis</taxon>
    </lineage>
</organism>
<dbReference type="PANTHER" id="PTHR24559">
    <property type="entry name" value="TRANSPOSON TY3-I GAG-POL POLYPROTEIN"/>
    <property type="match status" value="1"/>
</dbReference>
<dbReference type="InterPro" id="IPR053134">
    <property type="entry name" value="RNA-dir_DNA_polymerase"/>
</dbReference>